<evidence type="ECO:0000313" key="4">
    <source>
        <dbReference type="RefSeq" id="XP_018328405.1"/>
    </source>
</evidence>
<dbReference type="CTD" id="36072"/>
<dbReference type="SUPFAM" id="SSF52058">
    <property type="entry name" value="L domain-like"/>
    <property type="match status" value="1"/>
</dbReference>
<dbReference type="RefSeq" id="XP_018328404.1">
    <property type="nucleotide sequence ID" value="XM_018472902.2"/>
</dbReference>
<accession>A0A1W4WX24</accession>
<sequence>MPSLLEALEQKYQDGGNATDTEGSVSIFVPRKPPRVIVPSLLVLNDCDITSAGDKQALVDKCAAVEELDLAKNKLEHWPEVLEILKHMPRLKFVNLSFNCLALPLNGQELDEQIRWQNLRNLVLNSTRVPWKNIQRILNHLPSLEELHLSLNDYNNVELYDETLHCDCDGEKPETETNENNVEKSSTVIDSEFNCNCGSPVEPKRKHKHLKVKKVHFTGNPVSKWHEICKIGYAFPNLESLVVAECPIKSLEVDYDVENCNKEKPQYERSESGYESDTKTPHDSFNKLKFLNLNATHLSTWDDVERLSKFPALHCLRVQVNTKFWYPDFTVSYN</sequence>
<dbReference type="KEGG" id="apln:108739151"/>
<protein>
    <submittedName>
        <fullName evidence="2 3">Tubulin-specific chaperone cofactor E-like protein</fullName>
    </submittedName>
</protein>
<dbReference type="STRING" id="224129.A0A1W4WX24"/>
<dbReference type="GeneID" id="108739151"/>
<dbReference type="Gene3D" id="3.80.10.10">
    <property type="entry name" value="Ribonuclease Inhibitor"/>
    <property type="match status" value="2"/>
</dbReference>
<evidence type="ECO:0000313" key="3">
    <source>
        <dbReference type="RefSeq" id="XP_018328404.1"/>
    </source>
</evidence>
<evidence type="ECO:0000313" key="1">
    <source>
        <dbReference type="Proteomes" id="UP000192223"/>
    </source>
</evidence>
<dbReference type="OrthoDB" id="5855206at2759"/>
<dbReference type="InterPro" id="IPR032675">
    <property type="entry name" value="LRR_dom_sf"/>
</dbReference>
<dbReference type="AlphaFoldDB" id="A0A1W4WX24"/>
<proteinExistence type="predicted"/>
<reference evidence="2 3" key="1">
    <citation type="submission" date="2025-04" db="UniProtKB">
        <authorList>
            <consortium name="RefSeq"/>
        </authorList>
    </citation>
    <scope>IDENTIFICATION</scope>
    <source>
        <tissue evidence="2 3">Entire body</tissue>
    </source>
</reference>
<dbReference type="RefSeq" id="XP_018328405.1">
    <property type="nucleotide sequence ID" value="XM_018472903.2"/>
</dbReference>
<dbReference type="PANTHER" id="PTHR15140">
    <property type="entry name" value="TUBULIN-SPECIFIC CHAPERONE E"/>
    <property type="match status" value="1"/>
</dbReference>
<gene>
    <name evidence="2 3 4" type="primary">LOC108739151</name>
</gene>
<name>A0A1W4WX24_AGRPL</name>
<organism evidence="1 3">
    <name type="scientific">Agrilus planipennis</name>
    <name type="common">Emerald ash borer</name>
    <name type="synonym">Agrilus marcopoli</name>
    <dbReference type="NCBI Taxonomy" id="224129"/>
    <lineage>
        <taxon>Eukaryota</taxon>
        <taxon>Metazoa</taxon>
        <taxon>Ecdysozoa</taxon>
        <taxon>Arthropoda</taxon>
        <taxon>Hexapoda</taxon>
        <taxon>Insecta</taxon>
        <taxon>Pterygota</taxon>
        <taxon>Neoptera</taxon>
        <taxon>Endopterygota</taxon>
        <taxon>Coleoptera</taxon>
        <taxon>Polyphaga</taxon>
        <taxon>Elateriformia</taxon>
        <taxon>Buprestoidea</taxon>
        <taxon>Buprestidae</taxon>
        <taxon>Agrilinae</taxon>
        <taxon>Agrilus</taxon>
    </lineage>
</organism>
<dbReference type="PANTHER" id="PTHR15140:SF6">
    <property type="entry name" value="TUBULIN-SPECIFIC CHAPERONE COFACTOR E-LIKE PROTEIN"/>
    <property type="match status" value="1"/>
</dbReference>
<dbReference type="Proteomes" id="UP000192223">
    <property type="component" value="Unplaced"/>
</dbReference>
<evidence type="ECO:0000313" key="2">
    <source>
        <dbReference type="RefSeq" id="XP_018328403.1"/>
    </source>
</evidence>
<keyword evidence="1" id="KW-1185">Reference proteome</keyword>
<dbReference type="RefSeq" id="XP_018328403.1">
    <property type="nucleotide sequence ID" value="XM_018472901.2"/>
</dbReference>